<evidence type="ECO:0000256" key="1">
    <source>
        <dbReference type="SAM" id="Phobius"/>
    </source>
</evidence>
<keyword evidence="1" id="KW-0812">Transmembrane</keyword>
<keyword evidence="1" id="KW-0472">Membrane</keyword>
<dbReference type="Gene3D" id="3.40.50.360">
    <property type="match status" value="1"/>
</dbReference>
<evidence type="ECO:0000313" key="4">
    <source>
        <dbReference type="Proteomes" id="UP001204548"/>
    </source>
</evidence>
<organism evidence="3 4">
    <name type="scientific">Bacteroides faecis</name>
    <dbReference type="NCBI Taxonomy" id="674529"/>
    <lineage>
        <taxon>Bacteria</taxon>
        <taxon>Pseudomonadati</taxon>
        <taxon>Bacteroidota</taxon>
        <taxon>Bacteroidia</taxon>
        <taxon>Bacteroidales</taxon>
        <taxon>Bacteroidaceae</taxon>
        <taxon>Bacteroides</taxon>
    </lineage>
</organism>
<dbReference type="Pfam" id="PF03358">
    <property type="entry name" value="FMN_red"/>
    <property type="match status" value="1"/>
</dbReference>
<evidence type="ECO:0000313" key="3">
    <source>
        <dbReference type="EMBL" id="MCS2794215.1"/>
    </source>
</evidence>
<dbReference type="GO" id="GO:0016491">
    <property type="term" value="F:oxidoreductase activity"/>
    <property type="evidence" value="ECO:0007669"/>
    <property type="project" value="InterPro"/>
</dbReference>
<feature type="transmembrane region" description="Helical" evidence="1">
    <location>
        <begin position="12"/>
        <end position="35"/>
    </location>
</feature>
<protein>
    <submittedName>
        <fullName evidence="3">Flavodoxin family protein</fullName>
    </submittedName>
</protein>
<proteinExistence type="predicted"/>
<comment type="caution">
    <text evidence="3">The sequence shown here is derived from an EMBL/GenBank/DDBJ whole genome shotgun (WGS) entry which is preliminary data.</text>
</comment>
<dbReference type="AlphaFoldDB" id="A0AAW5P121"/>
<dbReference type="InterPro" id="IPR029039">
    <property type="entry name" value="Flavoprotein-like_sf"/>
</dbReference>
<dbReference type="InterPro" id="IPR005025">
    <property type="entry name" value="FMN_Rdtase-like_dom"/>
</dbReference>
<dbReference type="SUPFAM" id="SSF52218">
    <property type="entry name" value="Flavoproteins"/>
    <property type="match status" value="1"/>
</dbReference>
<feature type="domain" description="NADPH-dependent FMN reductase-like" evidence="2">
    <location>
        <begin position="59"/>
        <end position="180"/>
    </location>
</feature>
<keyword evidence="1" id="KW-1133">Transmembrane helix</keyword>
<dbReference type="PANTHER" id="PTHR43741">
    <property type="entry name" value="FMN-DEPENDENT NADH-AZOREDUCTASE 1"/>
    <property type="match status" value="1"/>
</dbReference>
<dbReference type="GeneID" id="69591133"/>
<dbReference type="EMBL" id="JANUTS010000001">
    <property type="protein sequence ID" value="MCS2794215.1"/>
    <property type="molecule type" value="Genomic_DNA"/>
</dbReference>
<gene>
    <name evidence="3" type="ORF">NXW97_19810</name>
</gene>
<name>A0AAW5P121_9BACE</name>
<accession>A0AAW5P121</accession>
<dbReference type="PANTHER" id="PTHR43741:SF4">
    <property type="entry name" value="FMN-DEPENDENT NADH:QUINONE OXIDOREDUCTASE"/>
    <property type="match status" value="1"/>
</dbReference>
<dbReference type="Proteomes" id="UP001204548">
    <property type="component" value="Unassembled WGS sequence"/>
</dbReference>
<dbReference type="RefSeq" id="WP_224207192.1">
    <property type="nucleotide sequence ID" value="NZ_CABMFH010000015.1"/>
</dbReference>
<dbReference type="InterPro" id="IPR050104">
    <property type="entry name" value="FMN-dep_NADH:Q_OxRdtase_AzoR1"/>
</dbReference>
<sequence>MRLIIKNMDRKGFLKNTMIATGSLLLGGAGIYRLLNDKGPADNPLPRTIEKIHHGNMKKVLVIMSAGTKLGNTDRLTDAYIKGLVERGHSVTKVYLGSMRIEGCRGCGVCQRLAHQCAVKDGMHDIYPLFAECDTVVMASPLYFWTITSQLKAFIERLYAISADDKYPQKDSVLLMTAGDDNESTFEQPKRYFRFLNQALGWNEVGVYCAGGCTGCEKLVRQIDKEHLENAYKMGLEL</sequence>
<reference evidence="3" key="1">
    <citation type="submission" date="2022-08" db="EMBL/GenBank/DDBJ databases">
        <title>Genome Sequencing of Bacteroides fragilis Group Isolates with Nanopore Technology.</title>
        <authorList>
            <person name="Tisza M.J."/>
            <person name="Smith D."/>
            <person name="Dekker J.P."/>
        </authorList>
    </citation>
    <scope>NUCLEOTIDE SEQUENCE</scope>
    <source>
        <strain evidence="3">BFG-351</strain>
    </source>
</reference>
<evidence type="ECO:0000259" key="2">
    <source>
        <dbReference type="Pfam" id="PF03358"/>
    </source>
</evidence>